<evidence type="ECO:0000256" key="4">
    <source>
        <dbReference type="PROSITE-ProRule" id="PRU00401"/>
    </source>
</evidence>
<accession>A0A9P6PRX5</accession>
<keyword evidence="6" id="KW-1185">Reference proteome</keyword>
<evidence type="ECO:0000313" key="5">
    <source>
        <dbReference type="EMBL" id="KAG0251549.1"/>
    </source>
</evidence>
<dbReference type="EMBL" id="JAAAJA010000585">
    <property type="protein sequence ID" value="KAG0251549.1"/>
    <property type="molecule type" value="Genomic_DNA"/>
</dbReference>
<evidence type="ECO:0000256" key="1">
    <source>
        <dbReference type="ARBA" id="ARBA00004123"/>
    </source>
</evidence>
<evidence type="ECO:0000256" key="3">
    <source>
        <dbReference type="ARBA" id="ARBA00023242"/>
    </source>
</evidence>
<dbReference type="SMART" id="SM00707">
    <property type="entry name" value="RPEL"/>
    <property type="match status" value="3"/>
</dbReference>
<keyword evidence="3" id="KW-0539">Nucleus</keyword>
<evidence type="ECO:0008006" key="7">
    <source>
        <dbReference type="Google" id="ProtNLM"/>
    </source>
</evidence>
<comment type="subcellular location">
    <subcellularLocation>
        <location evidence="1">Nucleus</location>
    </subcellularLocation>
</comment>
<proteinExistence type="predicted"/>
<dbReference type="AlphaFoldDB" id="A0A9P6PRX5"/>
<dbReference type="PANTHER" id="PTHR22793">
    <property type="entry name" value="MYOCARDIN-RELATED TRANSCRIPTION FACTOR-RELATED"/>
    <property type="match status" value="1"/>
</dbReference>
<reference evidence="5" key="1">
    <citation type="journal article" date="2020" name="Fungal Divers.">
        <title>Resolving the Mortierellaceae phylogeny through synthesis of multi-gene phylogenetics and phylogenomics.</title>
        <authorList>
            <person name="Vandepol N."/>
            <person name="Liber J."/>
            <person name="Desiro A."/>
            <person name="Na H."/>
            <person name="Kennedy M."/>
            <person name="Barry K."/>
            <person name="Grigoriev I.V."/>
            <person name="Miller A.N."/>
            <person name="O'Donnell K."/>
            <person name="Stajich J.E."/>
            <person name="Bonito G."/>
        </authorList>
    </citation>
    <scope>NUCLEOTIDE SEQUENCE</scope>
    <source>
        <strain evidence="5">KOD948</strain>
    </source>
</reference>
<protein>
    <recommendedName>
        <fullName evidence="7">RPEL repeat protein</fullName>
    </recommendedName>
</protein>
<organism evidence="5 6">
    <name type="scientific">Mortierella polycephala</name>
    <dbReference type="NCBI Taxonomy" id="41804"/>
    <lineage>
        <taxon>Eukaryota</taxon>
        <taxon>Fungi</taxon>
        <taxon>Fungi incertae sedis</taxon>
        <taxon>Mucoromycota</taxon>
        <taxon>Mortierellomycotina</taxon>
        <taxon>Mortierellomycetes</taxon>
        <taxon>Mortierellales</taxon>
        <taxon>Mortierellaceae</taxon>
        <taxon>Mortierella</taxon>
    </lineage>
</organism>
<feature type="repeat" description="RPEL" evidence="4">
    <location>
        <begin position="102"/>
        <end position="127"/>
    </location>
</feature>
<gene>
    <name evidence="5" type="ORF">BG011_007527</name>
</gene>
<evidence type="ECO:0000313" key="6">
    <source>
        <dbReference type="Proteomes" id="UP000726737"/>
    </source>
</evidence>
<feature type="repeat" description="RPEL" evidence="4">
    <location>
        <begin position="58"/>
        <end position="83"/>
    </location>
</feature>
<sequence>MCSVKERLHVTKGLSHTSRCTVKPTGKWMVAHDVAMAIKARIYDGTSHDRHQHIRTTDELDHFLQERPPAEELVEKNILKGTNVEPALQQENEEIKKAQLEDALNTKLEHRPPASELLDHNILHESRVAPGLQQKEEELKRTQLEHTLNSKLEHRPSPETLIEKHIL</sequence>
<dbReference type="Gene3D" id="6.10.140.2040">
    <property type="match status" value="1"/>
</dbReference>
<dbReference type="Pfam" id="PF02755">
    <property type="entry name" value="RPEL"/>
    <property type="match status" value="3"/>
</dbReference>
<keyword evidence="2" id="KW-0677">Repeat</keyword>
<dbReference type="GO" id="GO:0045944">
    <property type="term" value="P:positive regulation of transcription by RNA polymerase II"/>
    <property type="evidence" value="ECO:0007669"/>
    <property type="project" value="TreeGrafter"/>
</dbReference>
<dbReference type="InterPro" id="IPR004018">
    <property type="entry name" value="RPEL_repeat"/>
</dbReference>
<evidence type="ECO:0000256" key="2">
    <source>
        <dbReference type="ARBA" id="ARBA00022737"/>
    </source>
</evidence>
<dbReference type="InterPro" id="IPR043451">
    <property type="entry name" value="Myocardin-like"/>
</dbReference>
<dbReference type="PROSITE" id="PS51073">
    <property type="entry name" value="RPEL"/>
    <property type="match status" value="3"/>
</dbReference>
<name>A0A9P6PRX5_9FUNG</name>
<comment type="caution">
    <text evidence="5">The sequence shown here is derived from an EMBL/GenBank/DDBJ whole genome shotgun (WGS) entry which is preliminary data.</text>
</comment>
<dbReference type="OrthoDB" id="197676at2759"/>
<dbReference type="Proteomes" id="UP000726737">
    <property type="component" value="Unassembled WGS sequence"/>
</dbReference>
<dbReference type="GO" id="GO:0005634">
    <property type="term" value="C:nucleus"/>
    <property type="evidence" value="ECO:0007669"/>
    <property type="project" value="UniProtKB-SubCell"/>
</dbReference>
<dbReference type="GO" id="GO:0003713">
    <property type="term" value="F:transcription coactivator activity"/>
    <property type="evidence" value="ECO:0007669"/>
    <property type="project" value="TreeGrafter"/>
</dbReference>
<feature type="repeat" description="RPEL" evidence="4">
    <location>
        <begin position="146"/>
        <end position="167"/>
    </location>
</feature>
<dbReference type="Gene3D" id="6.10.150.10">
    <property type="match status" value="1"/>
</dbReference>
<dbReference type="PANTHER" id="PTHR22793:SF12">
    <property type="entry name" value="MYOCARDIN-RELATED TRANSCRIPTION FACTOR, ISOFORM H"/>
    <property type="match status" value="1"/>
</dbReference>